<dbReference type="InParanoid" id="E4XDZ8"/>
<name>E4XDZ8_OIKDI</name>
<gene>
    <name evidence="4" type="ORF">GSOID_T00008397001</name>
</gene>
<evidence type="ECO:0000313" key="5">
    <source>
        <dbReference type="Proteomes" id="UP000001307"/>
    </source>
</evidence>
<feature type="domain" description="MPN" evidence="3">
    <location>
        <begin position="4"/>
        <end position="134"/>
    </location>
</feature>
<dbReference type="InterPro" id="IPR037518">
    <property type="entry name" value="MPN"/>
</dbReference>
<evidence type="ECO:0000313" key="4">
    <source>
        <dbReference type="EMBL" id="CBY19387.1"/>
    </source>
</evidence>
<dbReference type="Pfam" id="PF03665">
    <property type="entry name" value="UPF0172"/>
    <property type="match status" value="1"/>
</dbReference>
<proteinExistence type="inferred from homology"/>
<dbReference type="OrthoDB" id="194468at2759"/>
<accession>E4XDZ8</accession>
<sequence>MRDIVFSSLALTKMMLHSYKYPHMPVNGVFLMDCDVEKEIYISDCVPLFHQGISLKPMFQLAMRTVEDYCERNNLAIAGYYESPDIVKSASPSLFAEKVGEKLREHFKDAFLLHNIWQENSKFALRPFIKESGKWSYSANTLNFENENVFKTVAELQKKNFGLELQDYDCYLDNFTNDWTNRSLQEVIMLVDAQTEHRDQSIKAK</sequence>
<dbReference type="InterPro" id="IPR005366">
    <property type="entry name" value="EMC8/9"/>
</dbReference>
<dbReference type="CDD" id="cd08060">
    <property type="entry name" value="MPN_UPF0172"/>
    <property type="match status" value="1"/>
</dbReference>
<dbReference type="AlphaFoldDB" id="E4XDZ8"/>
<evidence type="ECO:0000259" key="3">
    <source>
        <dbReference type="PROSITE" id="PS50249"/>
    </source>
</evidence>
<evidence type="ECO:0000256" key="1">
    <source>
        <dbReference type="ARBA" id="ARBA00007461"/>
    </source>
</evidence>
<dbReference type="PANTHER" id="PTHR12941:SF10">
    <property type="entry name" value="ER MEMBRANE PROTEIN COMPLEX SUBUNIT 8_9 HOMOLOG"/>
    <property type="match status" value="1"/>
</dbReference>
<reference evidence="4" key="1">
    <citation type="journal article" date="2010" name="Science">
        <title>Plasticity of animal genome architecture unmasked by rapid evolution of a pelagic tunicate.</title>
        <authorList>
            <person name="Denoeud F."/>
            <person name="Henriet S."/>
            <person name="Mungpakdee S."/>
            <person name="Aury J.M."/>
            <person name="Da Silva C."/>
            <person name="Brinkmann H."/>
            <person name="Mikhaleva J."/>
            <person name="Olsen L.C."/>
            <person name="Jubin C."/>
            <person name="Canestro C."/>
            <person name="Bouquet J.M."/>
            <person name="Danks G."/>
            <person name="Poulain J."/>
            <person name="Campsteijn C."/>
            <person name="Adamski M."/>
            <person name="Cross I."/>
            <person name="Yadetie F."/>
            <person name="Muffato M."/>
            <person name="Louis A."/>
            <person name="Butcher S."/>
            <person name="Tsagkogeorga G."/>
            <person name="Konrad A."/>
            <person name="Singh S."/>
            <person name="Jensen M.F."/>
            <person name="Cong E.H."/>
            <person name="Eikeseth-Otteraa H."/>
            <person name="Noel B."/>
            <person name="Anthouard V."/>
            <person name="Porcel B.M."/>
            <person name="Kachouri-Lafond R."/>
            <person name="Nishino A."/>
            <person name="Ugolini M."/>
            <person name="Chourrout P."/>
            <person name="Nishida H."/>
            <person name="Aasland R."/>
            <person name="Huzurbazar S."/>
            <person name="Westhof E."/>
            <person name="Delsuc F."/>
            <person name="Lehrach H."/>
            <person name="Reinhardt R."/>
            <person name="Weissenbach J."/>
            <person name="Roy S.W."/>
            <person name="Artiguenave F."/>
            <person name="Postlethwait J.H."/>
            <person name="Manak J.R."/>
            <person name="Thompson E.M."/>
            <person name="Jaillon O."/>
            <person name="Du Pasquier L."/>
            <person name="Boudinot P."/>
            <person name="Liberles D.A."/>
            <person name="Volff J.N."/>
            <person name="Philippe H."/>
            <person name="Lenhard B."/>
            <person name="Roest Crollius H."/>
            <person name="Wincker P."/>
            <person name="Chourrout D."/>
        </authorList>
    </citation>
    <scope>NUCLEOTIDE SEQUENCE [LARGE SCALE GENOMIC DNA]</scope>
</reference>
<keyword evidence="5" id="KW-1185">Reference proteome</keyword>
<protein>
    <recommendedName>
        <fullName evidence="3">MPN domain-containing protein</fullName>
    </recommendedName>
</protein>
<dbReference type="PROSITE" id="PS50249">
    <property type="entry name" value="MPN"/>
    <property type="match status" value="1"/>
</dbReference>
<dbReference type="GO" id="GO:0072546">
    <property type="term" value="C:EMC complex"/>
    <property type="evidence" value="ECO:0007669"/>
    <property type="project" value="InterPro"/>
</dbReference>
<organism evidence="4">
    <name type="scientific">Oikopleura dioica</name>
    <name type="common">Tunicate</name>
    <dbReference type="NCBI Taxonomy" id="34765"/>
    <lineage>
        <taxon>Eukaryota</taxon>
        <taxon>Metazoa</taxon>
        <taxon>Chordata</taxon>
        <taxon>Tunicata</taxon>
        <taxon>Appendicularia</taxon>
        <taxon>Copelata</taxon>
        <taxon>Oikopleuridae</taxon>
        <taxon>Oikopleura</taxon>
    </lineage>
</organism>
<dbReference type="EMBL" id="FN653040">
    <property type="protein sequence ID" value="CBY19387.1"/>
    <property type="molecule type" value="Genomic_DNA"/>
</dbReference>
<dbReference type="Proteomes" id="UP000001307">
    <property type="component" value="Unassembled WGS sequence"/>
</dbReference>
<evidence type="ECO:0000256" key="2">
    <source>
        <dbReference type="ARBA" id="ARBA00046436"/>
    </source>
</evidence>
<comment type="similarity">
    <text evidence="1">Belongs to the EMC8/EMC9 family.</text>
</comment>
<dbReference type="PANTHER" id="PTHR12941">
    <property type="entry name" value="ER MEMBRANE PROTEIN COMPLEX"/>
    <property type="match status" value="1"/>
</dbReference>
<dbReference type="FunCoup" id="E4XDZ8">
    <property type="interactions" value="903"/>
</dbReference>
<comment type="subunit">
    <text evidence="2">Component of the ER membrane protein complex (EMC). EMC8 and EMC9 are mutually exclusive subunits of the EMC complex.</text>
</comment>